<keyword evidence="10 13" id="KW-0408">Iron</keyword>
<dbReference type="GO" id="GO:0016705">
    <property type="term" value="F:oxidoreductase activity, acting on paired donors, with incorporation or reduction of molecular oxygen"/>
    <property type="evidence" value="ECO:0007669"/>
    <property type="project" value="InterPro"/>
</dbReference>
<evidence type="ECO:0000256" key="6">
    <source>
        <dbReference type="ARBA" id="ARBA00022692"/>
    </source>
</evidence>
<dbReference type="PRINTS" id="PR00463">
    <property type="entry name" value="EP450I"/>
</dbReference>
<dbReference type="InterPro" id="IPR050364">
    <property type="entry name" value="Cytochrome_P450_fung"/>
</dbReference>
<evidence type="ECO:0000256" key="8">
    <source>
        <dbReference type="ARBA" id="ARBA00022989"/>
    </source>
</evidence>
<evidence type="ECO:0000256" key="14">
    <source>
        <dbReference type="RuleBase" id="RU000461"/>
    </source>
</evidence>
<dbReference type="OrthoDB" id="2789670at2759"/>
<evidence type="ECO:0000256" key="10">
    <source>
        <dbReference type="ARBA" id="ARBA00023004"/>
    </source>
</evidence>
<dbReference type="EMBL" id="KV429058">
    <property type="protein sequence ID" value="KZT69371.1"/>
    <property type="molecule type" value="Genomic_DNA"/>
</dbReference>
<evidence type="ECO:0000313" key="16">
    <source>
        <dbReference type="EMBL" id="KZT69371.1"/>
    </source>
</evidence>
<keyword evidence="8 15" id="KW-1133">Transmembrane helix</keyword>
<protein>
    <submittedName>
        <fullName evidence="16">Cytochrome P450</fullName>
    </submittedName>
</protein>
<evidence type="ECO:0000256" key="13">
    <source>
        <dbReference type="PIRSR" id="PIRSR602401-1"/>
    </source>
</evidence>
<dbReference type="GO" id="GO:0016020">
    <property type="term" value="C:membrane"/>
    <property type="evidence" value="ECO:0007669"/>
    <property type="project" value="UniProtKB-SubCell"/>
</dbReference>
<keyword evidence="7 13" id="KW-0479">Metal-binding</keyword>
<evidence type="ECO:0000256" key="15">
    <source>
        <dbReference type="SAM" id="Phobius"/>
    </source>
</evidence>
<organism evidence="16 17">
    <name type="scientific">Daedalea quercina L-15889</name>
    <dbReference type="NCBI Taxonomy" id="1314783"/>
    <lineage>
        <taxon>Eukaryota</taxon>
        <taxon>Fungi</taxon>
        <taxon>Dikarya</taxon>
        <taxon>Basidiomycota</taxon>
        <taxon>Agaricomycotina</taxon>
        <taxon>Agaricomycetes</taxon>
        <taxon>Polyporales</taxon>
        <taxon>Fomitopsis</taxon>
    </lineage>
</organism>
<dbReference type="Proteomes" id="UP000076727">
    <property type="component" value="Unassembled WGS sequence"/>
</dbReference>
<evidence type="ECO:0000256" key="1">
    <source>
        <dbReference type="ARBA" id="ARBA00001971"/>
    </source>
</evidence>
<dbReference type="PANTHER" id="PTHR46300:SF7">
    <property type="entry name" value="P450, PUTATIVE (EUROFUNG)-RELATED"/>
    <property type="match status" value="1"/>
</dbReference>
<comment type="similarity">
    <text evidence="4 14">Belongs to the cytochrome P450 family.</text>
</comment>
<dbReference type="GO" id="GO:0004497">
    <property type="term" value="F:monooxygenase activity"/>
    <property type="evidence" value="ECO:0007669"/>
    <property type="project" value="UniProtKB-KW"/>
</dbReference>
<dbReference type="PANTHER" id="PTHR46300">
    <property type="entry name" value="P450, PUTATIVE (EUROFUNG)-RELATED-RELATED"/>
    <property type="match status" value="1"/>
</dbReference>
<evidence type="ECO:0000256" key="7">
    <source>
        <dbReference type="ARBA" id="ARBA00022723"/>
    </source>
</evidence>
<keyword evidence="12 15" id="KW-0472">Membrane</keyword>
<comment type="subcellular location">
    <subcellularLocation>
        <location evidence="2">Membrane</location>
        <topology evidence="2">Single-pass membrane protein</topology>
    </subcellularLocation>
</comment>
<dbReference type="GO" id="GO:0005506">
    <property type="term" value="F:iron ion binding"/>
    <property type="evidence" value="ECO:0007669"/>
    <property type="project" value="InterPro"/>
</dbReference>
<keyword evidence="5 13" id="KW-0349">Heme</keyword>
<accession>A0A165QEW5</accession>
<dbReference type="InterPro" id="IPR002401">
    <property type="entry name" value="Cyt_P450_E_grp-I"/>
</dbReference>
<keyword evidence="6 15" id="KW-0812">Transmembrane</keyword>
<keyword evidence="17" id="KW-1185">Reference proteome</keyword>
<evidence type="ECO:0000256" key="4">
    <source>
        <dbReference type="ARBA" id="ARBA00010617"/>
    </source>
</evidence>
<evidence type="ECO:0000256" key="2">
    <source>
        <dbReference type="ARBA" id="ARBA00004167"/>
    </source>
</evidence>
<feature type="transmembrane region" description="Helical" evidence="15">
    <location>
        <begin position="6"/>
        <end position="25"/>
    </location>
</feature>
<dbReference type="InterPro" id="IPR036396">
    <property type="entry name" value="Cyt_P450_sf"/>
</dbReference>
<keyword evidence="11 14" id="KW-0503">Monooxygenase</keyword>
<sequence>MIPSLGIETALAVAVFVILTCFGLLRGQLSRWRDLPPGPPPFPILGDIPQITLEFPEKCFAQWRKKYGDVIFLKMFNTPVLVINSITAARELLDKRSAIYSDRPYSVLNLELLGWEHDFGIIPYNEELCRHRRWMYQPFFSKTSLAAIADVQRNEAMTLLMALLREPIKFESHIHRYAASSLLQYVYGHRVESDDDEYLHIIETALDETMSSAAPGAALVDFLPFLKHIPAWLPGAGFKRRALKAKKTVREAARRTYALAMNKIKEDCMNEAVLPSLIKKASANGTLEAEQPEIMMFGLTLYGAATDTTQTVIRVFVLAMVLYPDAFTKAQEELDRVIGCDRLPTVEDRHALPYLECVLKETFRFSCPGPLGVPHATSENDEYRGYCIPKGTTILPNLWLMSHDAEVYPDPETFRPERFDGVHANQEDPRNIVFGFGRRICPGRRFADSSVWQAMANITATFDIRKARDVRGDEITPAGTFASGLINHPHKFQCSITHRSGQAAALILGDRR</sequence>
<dbReference type="CDD" id="cd11065">
    <property type="entry name" value="CYP64-like"/>
    <property type="match status" value="1"/>
</dbReference>
<dbReference type="PROSITE" id="PS00086">
    <property type="entry name" value="CYTOCHROME_P450"/>
    <property type="match status" value="1"/>
</dbReference>
<comment type="pathway">
    <text evidence="3">Secondary metabolite biosynthesis.</text>
</comment>
<comment type="cofactor">
    <cofactor evidence="1 13">
        <name>heme</name>
        <dbReference type="ChEBI" id="CHEBI:30413"/>
    </cofactor>
</comment>
<dbReference type="SUPFAM" id="SSF48264">
    <property type="entry name" value="Cytochrome P450"/>
    <property type="match status" value="1"/>
</dbReference>
<gene>
    <name evidence="16" type="ORF">DAEQUDRAFT_690859</name>
</gene>
<keyword evidence="9 14" id="KW-0560">Oxidoreductase</keyword>
<feature type="binding site" description="axial binding residue" evidence="13">
    <location>
        <position position="441"/>
    </location>
    <ligand>
        <name>heme</name>
        <dbReference type="ChEBI" id="CHEBI:30413"/>
    </ligand>
    <ligandPart>
        <name>Fe</name>
        <dbReference type="ChEBI" id="CHEBI:18248"/>
    </ligandPart>
</feature>
<evidence type="ECO:0000256" key="3">
    <source>
        <dbReference type="ARBA" id="ARBA00005179"/>
    </source>
</evidence>
<dbReference type="Gene3D" id="1.10.630.10">
    <property type="entry name" value="Cytochrome P450"/>
    <property type="match status" value="1"/>
</dbReference>
<dbReference type="GO" id="GO:0020037">
    <property type="term" value="F:heme binding"/>
    <property type="evidence" value="ECO:0007669"/>
    <property type="project" value="InterPro"/>
</dbReference>
<evidence type="ECO:0000256" key="9">
    <source>
        <dbReference type="ARBA" id="ARBA00023002"/>
    </source>
</evidence>
<evidence type="ECO:0000256" key="5">
    <source>
        <dbReference type="ARBA" id="ARBA00022617"/>
    </source>
</evidence>
<name>A0A165QEW5_9APHY</name>
<evidence type="ECO:0000256" key="11">
    <source>
        <dbReference type="ARBA" id="ARBA00023033"/>
    </source>
</evidence>
<dbReference type="InterPro" id="IPR017972">
    <property type="entry name" value="Cyt_P450_CS"/>
</dbReference>
<reference evidence="16 17" key="1">
    <citation type="journal article" date="2016" name="Mol. Biol. Evol.">
        <title>Comparative Genomics of Early-Diverging Mushroom-Forming Fungi Provides Insights into the Origins of Lignocellulose Decay Capabilities.</title>
        <authorList>
            <person name="Nagy L.G."/>
            <person name="Riley R."/>
            <person name="Tritt A."/>
            <person name="Adam C."/>
            <person name="Daum C."/>
            <person name="Floudas D."/>
            <person name="Sun H."/>
            <person name="Yadav J.S."/>
            <person name="Pangilinan J."/>
            <person name="Larsson K.H."/>
            <person name="Matsuura K."/>
            <person name="Barry K."/>
            <person name="Labutti K."/>
            <person name="Kuo R."/>
            <person name="Ohm R.A."/>
            <person name="Bhattacharya S.S."/>
            <person name="Shirouzu T."/>
            <person name="Yoshinaga Y."/>
            <person name="Martin F.M."/>
            <person name="Grigoriev I.V."/>
            <person name="Hibbett D.S."/>
        </authorList>
    </citation>
    <scope>NUCLEOTIDE SEQUENCE [LARGE SCALE GENOMIC DNA]</scope>
    <source>
        <strain evidence="16 17">L-15889</strain>
    </source>
</reference>
<proteinExistence type="inferred from homology"/>
<dbReference type="InterPro" id="IPR001128">
    <property type="entry name" value="Cyt_P450"/>
</dbReference>
<dbReference type="AlphaFoldDB" id="A0A165QEW5"/>
<dbReference type="STRING" id="1314783.A0A165QEW5"/>
<evidence type="ECO:0000313" key="17">
    <source>
        <dbReference type="Proteomes" id="UP000076727"/>
    </source>
</evidence>
<dbReference type="Pfam" id="PF00067">
    <property type="entry name" value="p450"/>
    <property type="match status" value="1"/>
</dbReference>
<evidence type="ECO:0000256" key="12">
    <source>
        <dbReference type="ARBA" id="ARBA00023136"/>
    </source>
</evidence>